<dbReference type="InterPro" id="IPR036388">
    <property type="entry name" value="WH-like_DNA-bd_sf"/>
</dbReference>
<dbReference type="FunFam" id="1.10.10.10:FF:000001">
    <property type="entry name" value="LysR family transcriptional regulator"/>
    <property type="match status" value="1"/>
</dbReference>
<gene>
    <name evidence="6" type="ORF">VV02_16740</name>
</gene>
<dbReference type="Pfam" id="PF03466">
    <property type="entry name" value="LysR_substrate"/>
    <property type="match status" value="1"/>
</dbReference>
<keyword evidence="7" id="KW-1185">Reference proteome</keyword>
<keyword evidence="4" id="KW-0804">Transcription</keyword>
<dbReference type="InterPro" id="IPR000847">
    <property type="entry name" value="LysR_HTH_N"/>
</dbReference>
<dbReference type="STRING" id="571913.VV02_16740"/>
<name>A0A0K1JQL4_9MICO</name>
<organism evidence="6 7">
    <name type="scientific">Luteipulveratus mongoliensis</name>
    <dbReference type="NCBI Taxonomy" id="571913"/>
    <lineage>
        <taxon>Bacteria</taxon>
        <taxon>Bacillati</taxon>
        <taxon>Actinomycetota</taxon>
        <taxon>Actinomycetes</taxon>
        <taxon>Micrococcales</taxon>
        <taxon>Dermacoccaceae</taxon>
        <taxon>Luteipulveratus</taxon>
    </lineage>
</organism>
<feature type="domain" description="HTH lysR-type" evidence="5">
    <location>
        <begin position="3"/>
        <end position="60"/>
    </location>
</feature>
<dbReference type="SUPFAM" id="SSF46785">
    <property type="entry name" value="Winged helix' DNA-binding domain"/>
    <property type="match status" value="1"/>
</dbReference>
<dbReference type="EMBL" id="CP011112">
    <property type="protein sequence ID" value="AKU19017.1"/>
    <property type="molecule type" value="Genomic_DNA"/>
</dbReference>
<dbReference type="Proteomes" id="UP000066480">
    <property type="component" value="Chromosome"/>
</dbReference>
<evidence type="ECO:0000313" key="7">
    <source>
        <dbReference type="Proteomes" id="UP000066480"/>
    </source>
</evidence>
<dbReference type="GO" id="GO:0003700">
    <property type="term" value="F:DNA-binding transcription factor activity"/>
    <property type="evidence" value="ECO:0007669"/>
    <property type="project" value="InterPro"/>
</dbReference>
<proteinExistence type="inferred from homology"/>
<dbReference type="Pfam" id="PF00126">
    <property type="entry name" value="HTH_1"/>
    <property type="match status" value="1"/>
</dbReference>
<evidence type="ECO:0000256" key="1">
    <source>
        <dbReference type="ARBA" id="ARBA00009437"/>
    </source>
</evidence>
<accession>A0A0K1JQL4</accession>
<evidence type="ECO:0000313" key="6">
    <source>
        <dbReference type="EMBL" id="AKU19017.1"/>
    </source>
</evidence>
<dbReference type="Gene3D" id="1.10.10.10">
    <property type="entry name" value="Winged helix-like DNA-binding domain superfamily/Winged helix DNA-binding domain"/>
    <property type="match status" value="1"/>
</dbReference>
<evidence type="ECO:0000256" key="3">
    <source>
        <dbReference type="ARBA" id="ARBA00023125"/>
    </source>
</evidence>
<evidence type="ECO:0000256" key="4">
    <source>
        <dbReference type="ARBA" id="ARBA00023163"/>
    </source>
</evidence>
<dbReference type="KEGG" id="lmoi:VV02_16740"/>
<dbReference type="InterPro" id="IPR036390">
    <property type="entry name" value="WH_DNA-bd_sf"/>
</dbReference>
<sequence length="308" mass="33103">MELSLHRLWIFTQVIESGGFSAATEKLFMSQPSISNQIRQLETSVKATLIDRSGARIKPTAEGEVLLEYAKRLFVLADEAVTAIAQVSGLEVGRIGVGGTTTAGTYLLPAVMSRFKELHPGIEFDLVVGNASEVSRALLAGEIGLAVMLGKPTAGQLVSEKLLSENLVLVAPQGHPLAGAPLQPDQLTEQRFLLRERGSATRIRQDAALETWGLPDVARADIWGQETIKQAVIAGLGISLISEHAIINEVAAGQLAVLEVASPLDARPVVVATRRDRLLSPAEQAFLRVLRGMNSWPTFRPYDAADDS</sequence>
<dbReference type="PROSITE" id="PS50931">
    <property type="entry name" value="HTH_LYSR"/>
    <property type="match status" value="1"/>
</dbReference>
<evidence type="ECO:0000259" key="5">
    <source>
        <dbReference type="PROSITE" id="PS50931"/>
    </source>
</evidence>
<dbReference type="PRINTS" id="PR00039">
    <property type="entry name" value="HTHLYSR"/>
</dbReference>
<keyword evidence="3" id="KW-0238">DNA-binding</keyword>
<comment type="similarity">
    <text evidence="1">Belongs to the LysR transcriptional regulatory family.</text>
</comment>
<dbReference type="PANTHER" id="PTHR30126">
    <property type="entry name" value="HTH-TYPE TRANSCRIPTIONAL REGULATOR"/>
    <property type="match status" value="1"/>
</dbReference>
<dbReference type="RefSeq" id="WP_052597144.1">
    <property type="nucleotide sequence ID" value="NZ_CP011112.1"/>
</dbReference>
<evidence type="ECO:0000256" key="2">
    <source>
        <dbReference type="ARBA" id="ARBA00023015"/>
    </source>
</evidence>
<dbReference type="Gene3D" id="3.40.190.290">
    <property type="match status" value="1"/>
</dbReference>
<dbReference type="PANTHER" id="PTHR30126:SF39">
    <property type="entry name" value="HTH-TYPE TRANSCRIPTIONAL REGULATOR CYSL"/>
    <property type="match status" value="1"/>
</dbReference>
<protein>
    <submittedName>
        <fullName evidence="6">LysR family transcriptional regulator</fullName>
    </submittedName>
</protein>
<dbReference type="InterPro" id="IPR005119">
    <property type="entry name" value="LysR_subst-bd"/>
</dbReference>
<dbReference type="GO" id="GO:0000976">
    <property type="term" value="F:transcription cis-regulatory region binding"/>
    <property type="evidence" value="ECO:0007669"/>
    <property type="project" value="TreeGrafter"/>
</dbReference>
<keyword evidence="2" id="KW-0805">Transcription regulation</keyword>
<reference evidence="6 7" key="1">
    <citation type="submission" date="2015-03" db="EMBL/GenBank/DDBJ databases">
        <title>Luteipulveratus halotolerans sp. nov., a novel actinobacterium (Dermacoccaceae) from Sarawak, Malaysia.</title>
        <authorList>
            <person name="Juboi H."/>
            <person name="Basik A."/>
            <person name="Shamsul S.S."/>
            <person name="Arnold P."/>
            <person name="Schmitt E.K."/>
            <person name="Sanglier J.-J."/>
            <person name="Yeo T."/>
        </authorList>
    </citation>
    <scope>NUCLEOTIDE SEQUENCE [LARGE SCALE GENOMIC DNA]</scope>
    <source>
        <strain evidence="6 7">MN07-A0370</strain>
    </source>
</reference>
<dbReference type="SUPFAM" id="SSF53850">
    <property type="entry name" value="Periplasmic binding protein-like II"/>
    <property type="match status" value="1"/>
</dbReference>
<dbReference type="AlphaFoldDB" id="A0A0K1JQL4"/>